<dbReference type="CDD" id="cd17541">
    <property type="entry name" value="REC_CheB-like"/>
    <property type="match status" value="1"/>
</dbReference>
<dbReference type="PANTHER" id="PTHR44591:SF14">
    <property type="entry name" value="PROTEIN PILG"/>
    <property type="match status" value="1"/>
</dbReference>
<accession>A0ABU4RWF7</accession>
<dbReference type="EMBL" id="JAXAFO010000010">
    <property type="protein sequence ID" value="MDX6849185.1"/>
    <property type="molecule type" value="Genomic_DNA"/>
</dbReference>
<evidence type="ECO:0000256" key="1">
    <source>
        <dbReference type="ARBA" id="ARBA00022553"/>
    </source>
</evidence>
<dbReference type="InterPro" id="IPR001789">
    <property type="entry name" value="Sig_transdc_resp-reg_receiver"/>
</dbReference>
<feature type="modified residue" description="4-aspartylphosphate" evidence="3">
    <location>
        <position position="56"/>
    </location>
</feature>
<gene>
    <name evidence="5" type="ORF">SCD92_07425</name>
</gene>
<evidence type="ECO:0000256" key="3">
    <source>
        <dbReference type="PROSITE-ProRule" id="PRU00169"/>
    </source>
</evidence>
<keyword evidence="2" id="KW-0902">Two-component regulatory system</keyword>
<dbReference type="SMART" id="SM00448">
    <property type="entry name" value="REC"/>
    <property type="match status" value="1"/>
</dbReference>
<reference evidence="5 6" key="1">
    <citation type="submission" date="2023-11" db="EMBL/GenBank/DDBJ databases">
        <title>Gilvimarinus fulvus sp. nov., isolated from the surface of Kelp.</title>
        <authorList>
            <person name="Sun Y.Y."/>
            <person name="Gong Y."/>
            <person name="Du Z.J."/>
        </authorList>
    </citation>
    <scope>NUCLEOTIDE SEQUENCE [LARGE SCALE GENOMIC DNA]</scope>
    <source>
        <strain evidence="5 6">SDUM040013</strain>
    </source>
</reference>
<evidence type="ECO:0000256" key="2">
    <source>
        <dbReference type="ARBA" id="ARBA00023012"/>
    </source>
</evidence>
<evidence type="ECO:0000259" key="4">
    <source>
        <dbReference type="PROSITE" id="PS50110"/>
    </source>
</evidence>
<keyword evidence="1 3" id="KW-0597">Phosphoprotein</keyword>
<name>A0ABU4RWF7_9GAMM</name>
<dbReference type="PANTHER" id="PTHR44591">
    <property type="entry name" value="STRESS RESPONSE REGULATOR PROTEIN 1"/>
    <property type="match status" value="1"/>
</dbReference>
<feature type="domain" description="Response regulatory" evidence="4">
    <location>
        <begin position="6"/>
        <end position="121"/>
    </location>
</feature>
<dbReference type="RefSeq" id="WP_302721418.1">
    <property type="nucleotide sequence ID" value="NZ_JAULRU010000319.1"/>
</dbReference>
<protein>
    <submittedName>
        <fullName evidence="5">Response regulator</fullName>
    </submittedName>
</protein>
<dbReference type="Proteomes" id="UP001273505">
    <property type="component" value="Unassembled WGS sequence"/>
</dbReference>
<dbReference type="InterPro" id="IPR011006">
    <property type="entry name" value="CheY-like_superfamily"/>
</dbReference>
<dbReference type="Pfam" id="PF00072">
    <property type="entry name" value="Response_reg"/>
    <property type="match status" value="1"/>
</dbReference>
<comment type="caution">
    <text evidence="5">The sequence shown here is derived from an EMBL/GenBank/DDBJ whole genome shotgun (WGS) entry which is preliminary data.</text>
</comment>
<dbReference type="InterPro" id="IPR050595">
    <property type="entry name" value="Bact_response_regulator"/>
</dbReference>
<evidence type="ECO:0000313" key="6">
    <source>
        <dbReference type="Proteomes" id="UP001273505"/>
    </source>
</evidence>
<dbReference type="PROSITE" id="PS50110">
    <property type="entry name" value="RESPONSE_REGULATORY"/>
    <property type="match status" value="1"/>
</dbReference>
<sequence length="126" mass="13736">MSQLFKMMIVDDSNIIRRKIERSRDASIFDVVAVASDGESALQQLEDKTPDVVTMDLTMPRMDGIACIEAMMGKNPDIKVLVVSALSDKATGIEALEKGARGFICKPFSELQLSDALREMVGVGNV</sequence>
<organism evidence="5 6">
    <name type="scientific">Gilvimarinus gilvus</name>
    <dbReference type="NCBI Taxonomy" id="3058038"/>
    <lineage>
        <taxon>Bacteria</taxon>
        <taxon>Pseudomonadati</taxon>
        <taxon>Pseudomonadota</taxon>
        <taxon>Gammaproteobacteria</taxon>
        <taxon>Cellvibrionales</taxon>
        <taxon>Cellvibrionaceae</taxon>
        <taxon>Gilvimarinus</taxon>
    </lineage>
</organism>
<proteinExistence type="predicted"/>
<dbReference type="Gene3D" id="3.40.50.2300">
    <property type="match status" value="1"/>
</dbReference>
<keyword evidence="6" id="KW-1185">Reference proteome</keyword>
<dbReference type="SUPFAM" id="SSF52172">
    <property type="entry name" value="CheY-like"/>
    <property type="match status" value="1"/>
</dbReference>
<evidence type="ECO:0000313" key="5">
    <source>
        <dbReference type="EMBL" id="MDX6849185.1"/>
    </source>
</evidence>